<evidence type="ECO:0000313" key="3">
    <source>
        <dbReference type="EMBL" id="KAL2827659.1"/>
    </source>
</evidence>
<dbReference type="EMBL" id="JBFXLU010000392">
    <property type="protein sequence ID" value="KAL2827659.1"/>
    <property type="molecule type" value="Genomic_DNA"/>
</dbReference>
<gene>
    <name evidence="3" type="ORF">BJY01DRAFT_241122</name>
</gene>
<accession>A0ABR4IIQ9</accession>
<dbReference type="Pfam" id="PF13738">
    <property type="entry name" value="Pyr_redox_3"/>
    <property type="match status" value="1"/>
</dbReference>
<evidence type="ECO:0000256" key="1">
    <source>
        <dbReference type="ARBA" id="ARBA00001974"/>
    </source>
</evidence>
<keyword evidence="2" id="KW-0503">Monooxygenase</keyword>
<dbReference type="PANTHER" id="PTHR43872:SF1">
    <property type="entry name" value="MONOOXYGENASE, PUTATIVE (AFU_ORTHOLOGUE AFUA_8G02570)-RELATED"/>
    <property type="match status" value="1"/>
</dbReference>
<organism evidence="3 4">
    <name type="scientific">Aspergillus pseudoustus</name>
    <dbReference type="NCBI Taxonomy" id="1810923"/>
    <lineage>
        <taxon>Eukaryota</taxon>
        <taxon>Fungi</taxon>
        <taxon>Dikarya</taxon>
        <taxon>Ascomycota</taxon>
        <taxon>Pezizomycotina</taxon>
        <taxon>Eurotiomycetes</taxon>
        <taxon>Eurotiomycetidae</taxon>
        <taxon>Eurotiales</taxon>
        <taxon>Aspergillaceae</taxon>
        <taxon>Aspergillus</taxon>
        <taxon>Aspergillus subgen. Nidulantes</taxon>
    </lineage>
</organism>
<name>A0ABR4IIQ9_9EURO</name>
<keyword evidence="4" id="KW-1185">Reference proteome</keyword>
<dbReference type="InterPro" id="IPR036188">
    <property type="entry name" value="FAD/NAD-bd_sf"/>
</dbReference>
<dbReference type="SUPFAM" id="SSF51905">
    <property type="entry name" value="FAD/NAD(P)-binding domain"/>
    <property type="match status" value="2"/>
</dbReference>
<dbReference type="Proteomes" id="UP001610446">
    <property type="component" value="Unassembled WGS sequence"/>
</dbReference>
<dbReference type="PANTHER" id="PTHR43872">
    <property type="entry name" value="MONOOXYGENASE, PUTATIVE (AFU_ORTHOLOGUE AFUA_8G02570)-RELATED"/>
    <property type="match status" value="1"/>
</dbReference>
<dbReference type="Gene3D" id="3.50.50.60">
    <property type="entry name" value="FAD/NAD(P)-binding domain"/>
    <property type="match status" value="2"/>
</dbReference>
<reference evidence="3 4" key="1">
    <citation type="submission" date="2024-07" db="EMBL/GenBank/DDBJ databases">
        <title>Section-level genome sequencing and comparative genomics of Aspergillus sections Usti and Cavernicolus.</title>
        <authorList>
            <consortium name="Lawrence Berkeley National Laboratory"/>
            <person name="Nybo J.L."/>
            <person name="Vesth T.C."/>
            <person name="Theobald S."/>
            <person name="Frisvad J.C."/>
            <person name="Larsen T.O."/>
            <person name="Kjaerboelling I."/>
            <person name="Rothschild-Mancinelli K."/>
            <person name="Lyhne E.K."/>
            <person name="Kogle M.E."/>
            <person name="Barry K."/>
            <person name="Clum A."/>
            <person name="Na H."/>
            <person name="Ledsgaard L."/>
            <person name="Lin J."/>
            <person name="Lipzen A."/>
            <person name="Kuo A."/>
            <person name="Riley R."/>
            <person name="Mondo S."/>
            <person name="Labutti K."/>
            <person name="Haridas S."/>
            <person name="Pangalinan J."/>
            <person name="Salamov A.A."/>
            <person name="Simmons B.A."/>
            <person name="Magnuson J.K."/>
            <person name="Chen J."/>
            <person name="Drula E."/>
            <person name="Henrissat B."/>
            <person name="Wiebenga A."/>
            <person name="Lubbers R.J."/>
            <person name="Gomes A.C."/>
            <person name="Makela M.R."/>
            <person name="Stajich J."/>
            <person name="Grigoriev I.V."/>
            <person name="Mortensen U.H."/>
            <person name="De Vries R.P."/>
            <person name="Baker S.E."/>
            <person name="Andersen M.R."/>
        </authorList>
    </citation>
    <scope>NUCLEOTIDE SEQUENCE [LARGE SCALE GENOMIC DNA]</scope>
    <source>
        <strain evidence="3 4">CBS 123904</strain>
    </source>
</reference>
<keyword evidence="2" id="KW-0560">Oxidoreductase</keyword>
<proteinExistence type="predicted"/>
<sequence length="482" mass="54428">MASSKFDVLIIGAGISGINAGYRLQTEFPDRTFLILEARNNLGGTWDLFRYPGIRSDSDLYTFGLKWFPWNQANPIAKGEDILTYLDDAAATHNIRQHIRLNHRVRSANWDGREWFLEVESQKGIQHLHAQFTIFATGYYDYHNPLEAAIPGLEDFQGEIIHPQFWPESFDPVGKKIVVIGSGATAVTLVPSLAKDAQSVTMLQRSPSYLASMPNEVRHNTRWGPGLIPQAAVYRFRRLWFLVVPQLFYSLCQKFPNAARRLLQAGVQSQLPPSIPLDPHFTPRYNPWEQRLCACPDGDFFRALRSTKAQVETDLISQVDAHGIRLASGKRLDADTIITATGLRLQFLGGIPITIKGQKLDAATKYIWNGLMLEGLPNAMLVLGFTNASWTLGADIAMHLTCRILRHIWNNNGYASAVPVVENRNDLHDRPVLDLTSTYVKRAVQEMPRASTQRPWKSRASYFSDLWFSWFGNIKNGLIFSS</sequence>
<comment type="caution">
    <text evidence="3">The sequence shown here is derived from an EMBL/GenBank/DDBJ whole genome shotgun (WGS) entry which is preliminary data.</text>
</comment>
<comment type="cofactor">
    <cofactor evidence="1">
        <name>FAD</name>
        <dbReference type="ChEBI" id="CHEBI:57692"/>
    </cofactor>
</comment>
<evidence type="ECO:0000256" key="2">
    <source>
        <dbReference type="ARBA" id="ARBA00023033"/>
    </source>
</evidence>
<protein>
    <submittedName>
        <fullName evidence="3">Flavoprotein</fullName>
    </submittedName>
</protein>
<dbReference type="InterPro" id="IPR051820">
    <property type="entry name" value="FAD-binding_MO"/>
</dbReference>
<evidence type="ECO:0000313" key="4">
    <source>
        <dbReference type="Proteomes" id="UP001610446"/>
    </source>
</evidence>